<evidence type="ECO:0000259" key="2">
    <source>
        <dbReference type="Pfam" id="PF25541"/>
    </source>
</evidence>
<name>A0ABU7B1E8_9TELE</name>
<feature type="compositionally biased region" description="Basic and acidic residues" evidence="1">
    <location>
        <begin position="173"/>
        <end position="186"/>
    </location>
</feature>
<gene>
    <name evidence="3" type="ORF">ATANTOWER_005356</name>
</gene>
<keyword evidence="4" id="KW-1185">Reference proteome</keyword>
<sequence length="439" mass="49516">MDTFIWTQTEWVLCPQELERSCREFERLEADVTLARTNLLEQLEALGSPQTEPPSQQHIQIQKELWRIQDVMEALSKNKPQQRTESAGFPGSKPLSSQQKNEAVTLLPFPPLKEGNRVPARPPLPQCYESSERIPHAPPHHSHPGSRPLHSHRPDERKASSRNGAHSQAPDYRLYKSEPELTTVKEEGDEANGEDKDKTETSTESKDTPVPKVPPYPVGIVTPRTKSPMSPPESSTIASYVTLRKTKKPESRCDRPRSTVDQIGFGEREFIRTRMSVEEQLERMRRNQEASSLREKRRETLSCSSSFSKDNPLLHLQSRSQAEGACLNPVELETALLQIKGLKEQSRTTSEASGAKSAEGPPTSPQKVQRTEGVKDSKHEEVQQEKATNLLIGNQPPAEINNEVQLVDKSPQIIKNILGEQKKQQKFGKEVLIFKPYLL</sequence>
<dbReference type="EMBL" id="JAHUTI010039498">
    <property type="protein sequence ID" value="MED6244337.1"/>
    <property type="molecule type" value="Genomic_DNA"/>
</dbReference>
<feature type="compositionally biased region" description="Basic and acidic residues" evidence="1">
    <location>
        <begin position="280"/>
        <end position="300"/>
    </location>
</feature>
<feature type="region of interest" description="Disordered" evidence="1">
    <location>
        <begin position="77"/>
        <end position="258"/>
    </location>
</feature>
<evidence type="ECO:0000256" key="1">
    <source>
        <dbReference type="SAM" id="MobiDB-lite"/>
    </source>
</evidence>
<feature type="compositionally biased region" description="Basic and acidic residues" evidence="1">
    <location>
        <begin position="248"/>
        <end position="258"/>
    </location>
</feature>
<comment type="caution">
    <text evidence="3">The sequence shown here is derived from an EMBL/GenBank/DDBJ whole genome shotgun (WGS) entry which is preliminary data.</text>
</comment>
<feature type="compositionally biased region" description="Basic and acidic residues" evidence="1">
    <location>
        <begin position="193"/>
        <end position="209"/>
    </location>
</feature>
<dbReference type="PANTHER" id="PTHR12752:SF3">
    <property type="entry name" value="PLECKSTRIN HOMOLOGY DOMAIN-CONTAINING FAMILY A MEMBER 5"/>
    <property type="match status" value="1"/>
</dbReference>
<feature type="compositionally biased region" description="Basic and acidic residues" evidence="1">
    <location>
        <begin position="369"/>
        <end position="384"/>
    </location>
</feature>
<evidence type="ECO:0000313" key="3">
    <source>
        <dbReference type="EMBL" id="MED6244337.1"/>
    </source>
</evidence>
<dbReference type="PANTHER" id="PTHR12752">
    <property type="entry name" value="PHOSPHOINOSITOL 3-PHOSPHATE-BINDING PROTEIN"/>
    <property type="match status" value="1"/>
</dbReference>
<organism evidence="3 4">
    <name type="scientific">Ataeniobius toweri</name>
    <dbReference type="NCBI Taxonomy" id="208326"/>
    <lineage>
        <taxon>Eukaryota</taxon>
        <taxon>Metazoa</taxon>
        <taxon>Chordata</taxon>
        <taxon>Craniata</taxon>
        <taxon>Vertebrata</taxon>
        <taxon>Euteleostomi</taxon>
        <taxon>Actinopterygii</taxon>
        <taxon>Neopterygii</taxon>
        <taxon>Teleostei</taxon>
        <taxon>Neoteleostei</taxon>
        <taxon>Acanthomorphata</taxon>
        <taxon>Ovalentaria</taxon>
        <taxon>Atherinomorphae</taxon>
        <taxon>Cyprinodontiformes</taxon>
        <taxon>Goodeidae</taxon>
        <taxon>Ataeniobius</taxon>
    </lineage>
</organism>
<reference evidence="3 4" key="1">
    <citation type="submission" date="2021-07" db="EMBL/GenBank/DDBJ databases">
        <authorList>
            <person name="Palmer J.M."/>
        </authorList>
    </citation>
    <scope>NUCLEOTIDE SEQUENCE [LARGE SCALE GENOMIC DNA]</scope>
    <source>
        <strain evidence="3 4">AT_MEX2019</strain>
        <tissue evidence="3">Muscle</tissue>
    </source>
</reference>
<feature type="compositionally biased region" description="Polar residues" evidence="1">
    <location>
        <begin position="224"/>
        <end position="239"/>
    </location>
</feature>
<dbReference type="InterPro" id="IPR057971">
    <property type="entry name" value="PKHA4-7_TBCA"/>
</dbReference>
<dbReference type="Pfam" id="PF25541">
    <property type="entry name" value="TBCA_PH"/>
    <property type="match status" value="1"/>
</dbReference>
<dbReference type="Proteomes" id="UP001345963">
    <property type="component" value="Unassembled WGS sequence"/>
</dbReference>
<protein>
    <recommendedName>
        <fullName evidence="2">Pleckstrin homology domain-containing protein</fullName>
    </recommendedName>
</protein>
<feature type="region of interest" description="Disordered" evidence="1">
    <location>
        <begin position="343"/>
        <end position="395"/>
    </location>
</feature>
<proteinExistence type="predicted"/>
<evidence type="ECO:0000313" key="4">
    <source>
        <dbReference type="Proteomes" id="UP001345963"/>
    </source>
</evidence>
<feature type="domain" description="Pleckstrin homology" evidence="2">
    <location>
        <begin position="16"/>
        <end position="75"/>
    </location>
</feature>
<feature type="region of interest" description="Disordered" evidence="1">
    <location>
        <begin position="280"/>
        <end position="311"/>
    </location>
</feature>
<accession>A0ABU7B1E8</accession>